<proteinExistence type="predicted"/>
<sequence length="1010" mass="107729">MTNSTGFIATNQAFQSDGLSLLLLQVFVILVVCRSISYGFKFVQQPAVIAEVIGGILLGPTALGKWAWFSNTIFPKSSIPTLSILANFGLTLFMLLMGLELDLSVVAKRARVSLIISLTGIVSTFILAAGVSRFFYVYLDGVSELGSFPKFFVFIGVAMSVTALPVLARIINERRLIRTPVGVTVISSAAVDDTLGWTFLAIVIALISSSSPVTGVYIVLTVIAFTIFMFVVMRPLLLKIYNYLSSIHNQNASREAETLSQAMVAVAFLTCLGASFFTTAVGIHSIFGAFLTGLVLPRKNHFAEKLTEKLEEFISVIMLPLFFTYSGLNTDIGAINTWTAGAGFILVLSCCIAGKLGMCTLAARFCGLDSRESLAVGILMNTKGLVEIIILNIGLNAKLINQQVFAIMVLLAITTTLMTTPLVTWVYPERYHSPIYGTVKADSDTPLEEHRRYLLCLPNTGSFAPMMKIAHLVSGKDSSLSTSLHVTRFRRLTDRMSSLIAAAQASNLENKDGAARDASVTAFQMFGSLRGLSIVPHLVLAQVKDYAKDVSKLAFEIQADMTIVPWNVRPKQLDGSAVAEKKADSKTKDLFVSWFGKEVVEGMQTTPVVEAEDDGWSSNNMSVSESVAAELALQLVRKSKIPVAVLVDRSANSLSFAQRDTSIDKPIIIVPFFGGPDDRLAVLVAMRLATLPGSQVGILHIRTLEKAGDGEETTTKTAGETSNSTLRRRIFSKTPSSGTNGTIEADAPILPAGYKVAAVDPEDAKFLEMILNFAGPVTGLQAPAPVAHAASSSDQEITAEVSPQGDSLTELMPVPANSIPFRRVHTSNGPIPESAEVVTGDHTVESVDVVTSPRRPSVIGMIANAVPFRKVNTTGSAHANIEAAVDTSFKPRVHLTEIAAPDPLAAFLETMKAPESGIFSLIIAGHYGAQWIGANGGASDANAERSGSTVQYWNENATVLGGSSSDSAFPAVTPLSPDEKVLGPTGAAIVASGVGRSSLLVVRKISVGPL</sequence>
<feature type="transmembrane region" description="Helical" evidence="7">
    <location>
        <begin position="405"/>
        <end position="427"/>
    </location>
</feature>
<feature type="transmembrane region" description="Helical" evidence="7">
    <location>
        <begin position="183"/>
        <end position="208"/>
    </location>
</feature>
<dbReference type="InterPro" id="IPR006153">
    <property type="entry name" value="Cation/H_exchanger_TM"/>
</dbReference>
<feature type="transmembrane region" description="Helical" evidence="7">
    <location>
        <begin position="47"/>
        <end position="69"/>
    </location>
</feature>
<dbReference type="InterPro" id="IPR038770">
    <property type="entry name" value="Na+/solute_symporter_sf"/>
</dbReference>
<feature type="transmembrane region" description="Helical" evidence="7">
    <location>
        <begin position="310"/>
        <end position="328"/>
    </location>
</feature>
<reference evidence="9 10" key="1">
    <citation type="journal article" date="2019" name="Sci. Rep.">
        <title>Comparative genomics of chytrid fungi reveal insights into the obligate biotrophic and pathogenic lifestyle of Synchytrium endobioticum.</title>
        <authorList>
            <person name="van de Vossenberg B.T.L.H."/>
            <person name="Warris S."/>
            <person name="Nguyen H.D.T."/>
            <person name="van Gent-Pelzer M.P.E."/>
            <person name="Joly D.L."/>
            <person name="van de Geest H.C."/>
            <person name="Bonants P.J.M."/>
            <person name="Smith D.S."/>
            <person name="Levesque C.A."/>
            <person name="van der Lee T.A.J."/>
        </authorList>
    </citation>
    <scope>NUCLEOTIDE SEQUENCE [LARGE SCALE GENOMIC DNA]</scope>
    <source>
        <strain evidence="9 10">CBS 675.73</strain>
    </source>
</reference>
<keyword evidence="5" id="KW-0406">Ion transport</keyword>
<dbReference type="OrthoDB" id="2687058at2759"/>
<comment type="subcellular location">
    <subcellularLocation>
        <location evidence="1">Membrane</location>
        <topology evidence="1">Multi-pass membrane protein</topology>
    </subcellularLocation>
</comment>
<keyword evidence="3 7" id="KW-0812">Transmembrane</keyword>
<dbReference type="PANTHER" id="PTHR32468:SF0">
    <property type="entry name" value="K(+)_H(+) ANTIPORTER 1"/>
    <property type="match status" value="1"/>
</dbReference>
<evidence type="ECO:0000313" key="10">
    <source>
        <dbReference type="Proteomes" id="UP000320333"/>
    </source>
</evidence>
<dbReference type="InterPro" id="IPR050794">
    <property type="entry name" value="CPA2_transporter"/>
</dbReference>
<keyword evidence="10" id="KW-1185">Reference proteome</keyword>
<feature type="transmembrane region" description="Helical" evidence="7">
    <location>
        <begin position="20"/>
        <end position="40"/>
    </location>
</feature>
<dbReference type="EMBL" id="QEAP01000024">
    <property type="protein sequence ID" value="TPX77303.1"/>
    <property type="molecule type" value="Genomic_DNA"/>
</dbReference>
<dbReference type="GO" id="GO:1902600">
    <property type="term" value="P:proton transmembrane transport"/>
    <property type="evidence" value="ECO:0007669"/>
    <property type="project" value="InterPro"/>
</dbReference>
<feature type="transmembrane region" description="Helical" evidence="7">
    <location>
        <begin position="214"/>
        <end position="237"/>
    </location>
</feature>
<dbReference type="Gene3D" id="1.20.1530.20">
    <property type="match status" value="1"/>
</dbReference>
<dbReference type="STRING" id="246404.A0A507FM17"/>
<organism evidence="9 10">
    <name type="scientific">Chytriomyces confervae</name>
    <dbReference type="NCBI Taxonomy" id="246404"/>
    <lineage>
        <taxon>Eukaryota</taxon>
        <taxon>Fungi</taxon>
        <taxon>Fungi incertae sedis</taxon>
        <taxon>Chytridiomycota</taxon>
        <taxon>Chytridiomycota incertae sedis</taxon>
        <taxon>Chytridiomycetes</taxon>
        <taxon>Chytridiales</taxon>
        <taxon>Chytriomycetaceae</taxon>
        <taxon>Chytriomyces</taxon>
    </lineage>
</organism>
<keyword evidence="6 7" id="KW-0472">Membrane</keyword>
<evidence type="ECO:0000256" key="2">
    <source>
        <dbReference type="ARBA" id="ARBA00022448"/>
    </source>
</evidence>
<comment type="caution">
    <text evidence="9">The sequence shown here is derived from an EMBL/GenBank/DDBJ whole genome shotgun (WGS) entry which is preliminary data.</text>
</comment>
<evidence type="ECO:0000256" key="1">
    <source>
        <dbReference type="ARBA" id="ARBA00004141"/>
    </source>
</evidence>
<name>A0A507FM17_9FUNG</name>
<feature type="transmembrane region" description="Helical" evidence="7">
    <location>
        <begin position="151"/>
        <end position="171"/>
    </location>
</feature>
<dbReference type="GO" id="GO:0015297">
    <property type="term" value="F:antiporter activity"/>
    <property type="evidence" value="ECO:0007669"/>
    <property type="project" value="InterPro"/>
</dbReference>
<evidence type="ECO:0000313" key="9">
    <source>
        <dbReference type="EMBL" id="TPX77303.1"/>
    </source>
</evidence>
<evidence type="ECO:0000256" key="5">
    <source>
        <dbReference type="ARBA" id="ARBA00023065"/>
    </source>
</evidence>
<accession>A0A507FM17</accession>
<feature type="transmembrane region" description="Helical" evidence="7">
    <location>
        <begin position="374"/>
        <end position="393"/>
    </location>
</feature>
<dbReference type="PANTHER" id="PTHR32468">
    <property type="entry name" value="CATION/H + ANTIPORTER"/>
    <property type="match status" value="1"/>
</dbReference>
<feature type="transmembrane region" description="Helical" evidence="7">
    <location>
        <begin position="282"/>
        <end position="298"/>
    </location>
</feature>
<evidence type="ECO:0000256" key="3">
    <source>
        <dbReference type="ARBA" id="ARBA00022692"/>
    </source>
</evidence>
<dbReference type="Proteomes" id="UP000320333">
    <property type="component" value="Unassembled WGS sequence"/>
</dbReference>
<feature type="transmembrane region" description="Helical" evidence="7">
    <location>
        <begin position="113"/>
        <end position="139"/>
    </location>
</feature>
<dbReference type="GO" id="GO:0016020">
    <property type="term" value="C:membrane"/>
    <property type="evidence" value="ECO:0007669"/>
    <property type="project" value="UniProtKB-SubCell"/>
</dbReference>
<gene>
    <name evidence="9" type="ORF">CcCBS67573_g01431</name>
</gene>
<dbReference type="AlphaFoldDB" id="A0A507FM17"/>
<keyword evidence="2" id="KW-0813">Transport</keyword>
<feature type="domain" description="Cation/H+ exchanger transmembrane" evidence="8">
    <location>
        <begin position="30"/>
        <end position="424"/>
    </location>
</feature>
<evidence type="ECO:0000259" key="8">
    <source>
        <dbReference type="Pfam" id="PF00999"/>
    </source>
</evidence>
<feature type="transmembrane region" description="Helical" evidence="7">
    <location>
        <begin position="340"/>
        <end position="362"/>
    </location>
</feature>
<dbReference type="Pfam" id="PF00999">
    <property type="entry name" value="Na_H_Exchanger"/>
    <property type="match status" value="1"/>
</dbReference>
<evidence type="ECO:0000256" key="4">
    <source>
        <dbReference type="ARBA" id="ARBA00022989"/>
    </source>
</evidence>
<evidence type="ECO:0000256" key="6">
    <source>
        <dbReference type="ARBA" id="ARBA00023136"/>
    </source>
</evidence>
<protein>
    <recommendedName>
        <fullName evidence="8">Cation/H+ exchanger transmembrane domain-containing protein</fullName>
    </recommendedName>
</protein>
<evidence type="ECO:0000256" key="7">
    <source>
        <dbReference type="SAM" id="Phobius"/>
    </source>
</evidence>
<keyword evidence="4 7" id="KW-1133">Transmembrane helix</keyword>
<feature type="transmembrane region" description="Helical" evidence="7">
    <location>
        <begin position="81"/>
        <end position="101"/>
    </location>
</feature>